<dbReference type="RefSeq" id="WP_179002462.1">
    <property type="nucleotide sequence ID" value="NZ_JBHSCO010000009.1"/>
</dbReference>
<dbReference type="Proteomes" id="UP001595719">
    <property type="component" value="Unassembled WGS sequence"/>
</dbReference>
<protein>
    <submittedName>
        <fullName evidence="1">Uncharacterized protein</fullName>
    </submittedName>
</protein>
<name>A0ABV8WGJ2_9FLAO</name>
<evidence type="ECO:0000313" key="2">
    <source>
        <dbReference type="Proteomes" id="UP001595719"/>
    </source>
</evidence>
<comment type="caution">
    <text evidence="1">The sequence shown here is derived from an EMBL/GenBank/DDBJ whole genome shotgun (WGS) entry which is preliminary data.</text>
</comment>
<evidence type="ECO:0000313" key="1">
    <source>
        <dbReference type="EMBL" id="MFC4394273.1"/>
    </source>
</evidence>
<dbReference type="EMBL" id="JBHSCO010000009">
    <property type="protein sequence ID" value="MFC4394273.1"/>
    <property type="molecule type" value="Genomic_DNA"/>
</dbReference>
<gene>
    <name evidence="1" type="ORF">ACFOY0_25010</name>
</gene>
<sequence length="167" mass="19241">MKTGPTKNDIGVRIETQRLNWSTSMRMYQENISFKGMSIQELSDFHSLFKDYFRSDKEKLNSYLKSNRARIKINCYNNSELIEPTIVEFYISGTPESFVELFKDVPDEISEMFIQTSPASASVSLVNAKLSYPKNRFTKNIKTTRSHRSIPPAGASVPLVNVKYFLY</sequence>
<organism evidence="1 2">
    <name type="scientific">Flavobacterium quisquiliarum</name>
    <dbReference type="NCBI Taxonomy" id="1834436"/>
    <lineage>
        <taxon>Bacteria</taxon>
        <taxon>Pseudomonadati</taxon>
        <taxon>Bacteroidota</taxon>
        <taxon>Flavobacteriia</taxon>
        <taxon>Flavobacteriales</taxon>
        <taxon>Flavobacteriaceae</taxon>
        <taxon>Flavobacterium</taxon>
    </lineage>
</organism>
<reference evidence="2" key="1">
    <citation type="journal article" date="2019" name="Int. J. Syst. Evol. Microbiol.">
        <title>The Global Catalogue of Microorganisms (GCM) 10K type strain sequencing project: providing services to taxonomists for standard genome sequencing and annotation.</title>
        <authorList>
            <consortium name="The Broad Institute Genomics Platform"/>
            <consortium name="The Broad Institute Genome Sequencing Center for Infectious Disease"/>
            <person name="Wu L."/>
            <person name="Ma J."/>
        </authorList>
    </citation>
    <scope>NUCLEOTIDE SEQUENCE [LARGE SCALE GENOMIC DNA]</scope>
    <source>
        <strain evidence="2">CGMCC 1.15345</strain>
    </source>
</reference>
<keyword evidence="2" id="KW-1185">Reference proteome</keyword>
<accession>A0ABV8WGJ2</accession>
<proteinExistence type="predicted"/>